<organism evidence="2 3">
    <name type="scientific">Nocardia arthritidis</name>
    <dbReference type="NCBI Taxonomy" id="228602"/>
    <lineage>
        <taxon>Bacteria</taxon>
        <taxon>Bacillati</taxon>
        <taxon>Actinomycetota</taxon>
        <taxon>Actinomycetes</taxon>
        <taxon>Mycobacteriales</taxon>
        <taxon>Nocardiaceae</taxon>
        <taxon>Nocardia</taxon>
    </lineage>
</organism>
<dbReference type="Gene3D" id="1.10.150.20">
    <property type="entry name" value="5' to 3' exonuclease, C-terminal subdomain"/>
    <property type="match status" value="1"/>
</dbReference>
<dbReference type="Pfam" id="PF04994">
    <property type="entry name" value="TfoX_C"/>
    <property type="match status" value="1"/>
</dbReference>
<protein>
    <recommendedName>
        <fullName evidence="1">TfoX C-terminal domain-containing protein</fullName>
    </recommendedName>
</protein>
<dbReference type="RefSeq" id="WP_167474897.1">
    <property type="nucleotide sequence ID" value="NZ_CP046172.1"/>
</dbReference>
<sequence>MRVKPQRPGTRHAVGDGLKVHRRTMRLDRRDHTVISLRPGTAIRFSTNRFHNTWHVLSDDRGAQLLARLLWGLSYQARPGTLVVIDQPFLAPTPFDADPADPIVLLPNWFGNLTATAARELRHRLPLRGPSEGTVRWRSFGLSQDYWAGRPDWRWRAERGTTSRRSGMIVLAPIDPDECRDWAVDVARMNTAERTSDHRYLGPWRHGYDGEVQIFRHFHQMVGVAARARRQVLDRPDGPPADPEGLRYAIWAESARIRGQHLRIRGRARYWTDLNEAAGLMLGPAGINFVSELQEVGAVEAYRRMRAAQVRGLDLRMLWAMDAVITGIDRAAVSPMRRRQLLTQLRALDRRESAG</sequence>
<evidence type="ECO:0000313" key="3">
    <source>
        <dbReference type="Proteomes" id="UP000503540"/>
    </source>
</evidence>
<dbReference type="KEGG" id="nah:F5544_21600"/>
<feature type="domain" description="TfoX C-terminal" evidence="1">
    <location>
        <begin position="281"/>
        <end position="344"/>
    </location>
</feature>
<dbReference type="InterPro" id="IPR007077">
    <property type="entry name" value="TfoX_C"/>
</dbReference>
<proteinExistence type="predicted"/>
<evidence type="ECO:0000259" key="1">
    <source>
        <dbReference type="Pfam" id="PF04994"/>
    </source>
</evidence>
<dbReference type="EMBL" id="CP046172">
    <property type="protein sequence ID" value="QIS12183.1"/>
    <property type="molecule type" value="Genomic_DNA"/>
</dbReference>
<gene>
    <name evidence="2" type="ORF">F5544_21600</name>
</gene>
<evidence type="ECO:0000313" key="2">
    <source>
        <dbReference type="EMBL" id="QIS12183.1"/>
    </source>
</evidence>
<reference evidence="2 3" key="1">
    <citation type="journal article" date="2019" name="ACS Chem. Biol.">
        <title>Identification and Mobilization of a Cryptic Antibiotic Biosynthesis Gene Locus from a Human-Pathogenic Nocardia Isolate.</title>
        <authorList>
            <person name="Herisse M."/>
            <person name="Ishida K."/>
            <person name="Porter J.L."/>
            <person name="Howden B."/>
            <person name="Hertweck C."/>
            <person name="Stinear T.P."/>
            <person name="Pidot S.J."/>
        </authorList>
    </citation>
    <scope>NUCLEOTIDE SEQUENCE [LARGE SCALE GENOMIC DNA]</scope>
    <source>
        <strain evidence="2 3">AUSMDU00012717</strain>
    </source>
</reference>
<name>A0A6G9YGT8_9NOCA</name>
<dbReference type="AlphaFoldDB" id="A0A6G9YGT8"/>
<keyword evidence="3" id="KW-1185">Reference proteome</keyword>
<accession>A0A6G9YGT8</accession>
<dbReference type="Proteomes" id="UP000503540">
    <property type="component" value="Chromosome"/>
</dbReference>